<protein>
    <recommendedName>
        <fullName evidence="3">Deoxynucleotide monophosphate kinase</fullName>
    </recommendedName>
</protein>
<dbReference type="EMBL" id="OQ376858">
    <property type="protein sequence ID" value="WFG40919.1"/>
    <property type="molecule type" value="Genomic_DNA"/>
</dbReference>
<name>A0AAF0FHX1_9CAUD</name>
<dbReference type="Proteomes" id="UP001216172">
    <property type="component" value="Segment"/>
</dbReference>
<reference evidence="1" key="1">
    <citation type="submission" date="2023-02" db="EMBL/GenBank/DDBJ databases">
        <authorList>
            <person name="Rihtman B."/>
        </authorList>
    </citation>
    <scope>NUCLEOTIDE SEQUENCE</scope>
</reference>
<accession>A0AAF0FHX1</accession>
<keyword evidence="2" id="KW-1185">Reference proteome</keyword>
<proteinExistence type="predicted"/>
<gene>
    <name evidence="1" type="ORF">ParaMal1_00035</name>
</gene>
<evidence type="ECO:0008006" key="3">
    <source>
        <dbReference type="Google" id="ProtNLM"/>
    </source>
</evidence>
<evidence type="ECO:0000313" key="1">
    <source>
        <dbReference type="EMBL" id="WFG40919.1"/>
    </source>
</evidence>
<evidence type="ECO:0000313" key="2">
    <source>
        <dbReference type="Proteomes" id="UP001216172"/>
    </source>
</evidence>
<organism evidence="1 2">
    <name type="scientific">Paracoccus phage ParMal1</name>
    <dbReference type="NCBI Taxonomy" id="3032416"/>
    <lineage>
        <taxon>Viruses</taxon>
        <taxon>Duplodnaviria</taxon>
        <taxon>Heunggongvirae</taxon>
        <taxon>Uroviricota</taxon>
        <taxon>Caudoviricetes</taxon>
        <taxon>Autographivirales</taxon>
        <taxon>Autographivirales incertae sedis</taxon>
        <taxon>Mallvirus</taxon>
        <taxon>Mallvirus ParMal1</taxon>
    </lineage>
</organism>
<sequence length="165" mass="19124">MKLLINGHAQHGKDFFADAVAREFGLRKLNASLWFAETVLMPAFPGMYPCVEAAYLDRVNHRALWYQMMRVGDWQRKFMEHSDIFCGHRNVEEHQEMQAMFDPRLVRSIWVEWLGKPPEDPASTQWTSTKVIEDNHDIILTHAGNGVRDMLSVVEGMLNVNHTSR</sequence>